<dbReference type="Proteomes" id="UP000186940">
    <property type="component" value="Unassembled WGS sequence"/>
</dbReference>
<evidence type="ECO:0000256" key="5">
    <source>
        <dbReference type="ARBA" id="ARBA00016185"/>
    </source>
</evidence>
<comment type="pathway">
    <text evidence="3 11">Cofactor biosynthesis; adenosylcobalamin biosynthesis.</text>
</comment>
<feature type="transmembrane region" description="Helical" evidence="11">
    <location>
        <begin position="83"/>
        <end position="103"/>
    </location>
</feature>
<evidence type="ECO:0000256" key="10">
    <source>
        <dbReference type="ARBA" id="ARBA00023136"/>
    </source>
</evidence>
<dbReference type="STRING" id="1838285.SCAL_001493"/>
<feature type="transmembrane region" description="Helical" evidence="11">
    <location>
        <begin position="57"/>
        <end position="76"/>
    </location>
</feature>
<comment type="subcellular location">
    <subcellularLocation>
        <location evidence="2 11">Cell membrane</location>
        <topology evidence="2 11">Multi-pass membrane protein</topology>
    </subcellularLocation>
</comment>
<dbReference type="NCBIfam" id="TIGR00380">
    <property type="entry name" value="cobal_cbiB"/>
    <property type="match status" value="1"/>
</dbReference>
<evidence type="ECO:0000256" key="2">
    <source>
        <dbReference type="ARBA" id="ARBA00004651"/>
    </source>
</evidence>
<keyword evidence="13" id="KW-1185">Reference proteome</keyword>
<dbReference type="InterPro" id="IPR004485">
    <property type="entry name" value="Cobalamin_biosynth_CobD/CbiB"/>
</dbReference>
<dbReference type="EMBL" id="LYOS01000004">
    <property type="protein sequence ID" value="OFV67575.1"/>
    <property type="molecule type" value="Genomic_DNA"/>
</dbReference>
<dbReference type="NCBIfam" id="NF002281">
    <property type="entry name" value="PRK01209.2-5"/>
    <property type="match status" value="1"/>
</dbReference>
<evidence type="ECO:0000313" key="12">
    <source>
        <dbReference type="EMBL" id="OFV67575.1"/>
    </source>
</evidence>
<dbReference type="GO" id="GO:0015420">
    <property type="term" value="F:ABC-type vitamin B12 transporter activity"/>
    <property type="evidence" value="ECO:0007669"/>
    <property type="project" value="UniProtKB-UniRule"/>
</dbReference>
<comment type="similarity">
    <text evidence="4 11">Belongs to the CobD/CbiB family.</text>
</comment>
<evidence type="ECO:0000256" key="4">
    <source>
        <dbReference type="ARBA" id="ARBA00006263"/>
    </source>
</evidence>
<dbReference type="Pfam" id="PF03186">
    <property type="entry name" value="CobD_Cbib"/>
    <property type="match status" value="1"/>
</dbReference>
<proteinExistence type="inferred from homology"/>
<feature type="transmembrane region" description="Helical" evidence="11">
    <location>
        <begin position="283"/>
        <end position="301"/>
    </location>
</feature>
<evidence type="ECO:0000256" key="11">
    <source>
        <dbReference type="HAMAP-Rule" id="MF_00024"/>
    </source>
</evidence>
<evidence type="ECO:0000256" key="3">
    <source>
        <dbReference type="ARBA" id="ARBA00004953"/>
    </source>
</evidence>
<comment type="function">
    <text evidence="1 11">Converts cobyric acid to cobinamide by the addition of aminopropanol on the F carboxylic group.</text>
</comment>
<dbReference type="GO" id="GO:0005886">
    <property type="term" value="C:plasma membrane"/>
    <property type="evidence" value="ECO:0007669"/>
    <property type="project" value="UniProtKB-SubCell"/>
</dbReference>
<accession>A0A1F2P973</accession>
<dbReference type="GO" id="GO:0009236">
    <property type="term" value="P:cobalamin biosynthetic process"/>
    <property type="evidence" value="ECO:0007669"/>
    <property type="project" value="UniProtKB-UniRule"/>
</dbReference>
<reference evidence="12" key="1">
    <citation type="submission" date="2016-05" db="EMBL/GenBank/DDBJ databases">
        <title>Microbial consortia oxidize butane by reversing methanogenesis.</title>
        <authorList>
            <person name="Laso-Perez R."/>
            <person name="Richter M."/>
            <person name="Wegener G."/>
            <person name="Musat F."/>
        </authorList>
    </citation>
    <scope>NUCLEOTIDE SEQUENCE [LARGE SCALE GENOMIC DNA]</scope>
    <source>
        <strain evidence="12">BOX2</strain>
    </source>
</reference>
<evidence type="ECO:0000313" key="13">
    <source>
        <dbReference type="Proteomes" id="UP000186940"/>
    </source>
</evidence>
<keyword evidence="9 11" id="KW-1133">Transmembrane helix</keyword>
<evidence type="ECO:0000256" key="1">
    <source>
        <dbReference type="ARBA" id="ARBA00003384"/>
    </source>
</evidence>
<keyword evidence="8 11" id="KW-0812">Transmembrane</keyword>
<dbReference type="GO" id="GO:0048472">
    <property type="term" value="F:threonine-phosphate decarboxylase activity"/>
    <property type="evidence" value="ECO:0007669"/>
    <property type="project" value="InterPro"/>
</dbReference>
<dbReference type="PATRIC" id="fig|1838285.3.peg.1516"/>
<dbReference type="UniPathway" id="UPA00148"/>
<dbReference type="HAMAP" id="MF_00024">
    <property type="entry name" value="CobD_CbiB"/>
    <property type="match status" value="1"/>
</dbReference>
<evidence type="ECO:0000256" key="6">
    <source>
        <dbReference type="ARBA" id="ARBA00022475"/>
    </source>
</evidence>
<evidence type="ECO:0000256" key="7">
    <source>
        <dbReference type="ARBA" id="ARBA00022573"/>
    </source>
</evidence>
<dbReference type="PANTHER" id="PTHR34308">
    <property type="entry name" value="COBALAMIN BIOSYNTHESIS PROTEIN CBIB"/>
    <property type="match status" value="1"/>
</dbReference>
<keyword evidence="10 11" id="KW-0472">Membrane</keyword>
<protein>
    <recommendedName>
        <fullName evidence="5 11">Probable cobalamin biosynthesis protein CobD</fullName>
    </recommendedName>
</protein>
<feature type="transmembrane region" description="Helical" evidence="11">
    <location>
        <begin position="158"/>
        <end position="179"/>
    </location>
</feature>
<organism evidence="12 13">
    <name type="scientific">Candidatus Syntropharchaeum caldarium</name>
    <dbReference type="NCBI Taxonomy" id="1838285"/>
    <lineage>
        <taxon>Archaea</taxon>
        <taxon>Methanobacteriati</taxon>
        <taxon>Methanobacteriota</taxon>
        <taxon>Stenosarchaea group</taxon>
        <taxon>Methanomicrobia</taxon>
        <taxon>Methanosarcinales</taxon>
        <taxon>ANME-2 cluster</taxon>
        <taxon>Candidatus Syntropharchaeum</taxon>
    </lineage>
</organism>
<comment type="caution">
    <text evidence="12">The sequence shown here is derived from an EMBL/GenBank/DDBJ whole genome shotgun (WGS) entry which is preliminary data.</text>
</comment>
<dbReference type="PANTHER" id="PTHR34308:SF1">
    <property type="entry name" value="COBALAMIN BIOSYNTHESIS PROTEIN CBIB"/>
    <property type="match status" value="1"/>
</dbReference>
<keyword evidence="6 11" id="KW-1003">Cell membrane</keyword>
<name>A0A1F2P973_9EURY</name>
<comment type="caution">
    <text evidence="11">Lacks conserved residue(s) required for the propagation of feature annotation.</text>
</comment>
<evidence type="ECO:0000256" key="9">
    <source>
        <dbReference type="ARBA" id="ARBA00022989"/>
    </source>
</evidence>
<evidence type="ECO:0000256" key="8">
    <source>
        <dbReference type="ARBA" id="ARBA00022692"/>
    </source>
</evidence>
<sequence>MIVFDTWIAILVLAILIDILIGEPPEEIHPVVWIGTVIDHLDGRIVRVGGCLDLLKGAGLLATCILLFGLVTFIVMDITGRWFLLEVIVGGFILKSTFSFRYFKDAVRKVYEALSEKDLDLARSQISMLVSRKTDELDEPHLVSATLETASENLVDGIIAPLLFFSVFGVVGAVIYRVINTADSMLGYRNERYRDVGFVSAKLDDLLNFIPARAGGVLIALACMRGFDTMIENRKKCPSPNSCYPMAAIAGGLGVWLEKSGEYRINEEGRAPTPRDIDRCLEVMDLVFVMVILIVVVILTGW</sequence>
<keyword evidence="7 11" id="KW-0169">Cobalamin biosynthesis</keyword>
<gene>
    <name evidence="11" type="primary">cobD</name>
    <name evidence="12" type="ORF">SCAL_001493</name>
</gene>
<dbReference type="AlphaFoldDB" id="A0A1F2P973"/>